<dbReference type="SUPFAM" id="SSF55486">
    <property type="entry name" value="Metalloproteases ('zincins'), catalytic domain"/>
    <property type="match status" value="1"/>
</dbReference>
<reference evidence="3" key="1">
    <citation type="submission" date="2022-11" db="EMBL/GenBank/DDBJ databases">
        <authorList>
            <person name="Petersen C."/>
        </authorList>
    </citation>
    <scope>NUCLEOTIDE SEQUENCE</scope>
    <source>
        <strain evidence="3">IBT 34128</strain>
    </source>
</reference>
<evidence type="ECO:0000313" key="3">
    <source>
        <dbReference type="EMBL" id="KAJ5104547.1"/>
    </source>
</evidence>
<feature type="signal peptide" evidence="2">
    <location>
        <begin position="1"/>
        <end position="25"/>
    </location>
</feature>
<evidence type="ECO:0000313" key="4">
    <source>
        <dbReference type="Proteomes" id="UP001141434"/>
    </source>
</evidence>
<dbReference type="AlphaFoldDB" id="A0A9W9FQM4"/>
<dbReference type="RefSeq" id="XP_056513543.1">
    <property type="nucleotide sequence ID" value="XM_056652476.1"/>
</dbReference>
<feature type="chain" id="PRO_5040941184" description="Lysine-specific metallo-endopeptidase domain-containing protein" evidence="2">
    <location>
        <begin position="26"/>
        <end position="357"/>
    </location>
</feature>
<accession>A0A9W9FQM4</accession>
<feature type="region of interest" description="Disordered" evidence="1">
    <location>
        <begin position="279"/>
        <end position="302"/>
    </location>
</feature>
<dbReference type="Gene3D" id="3.40.390.10">
    <property type="entry name" value="Collagenase (Catalytic Domain)"/>
    <property type="match status" value="1"/>
</dbReference>
<gene>
    <name evidence="3" type="ORF">NUU61_001894</name>
</gene>
<dbReference type="InterPro" id="IPR024079">
    <property type="entry name" value="MetalloPept_cat_dom_sf"/>
</dbReference>
<keyword evidence="4" id="KW-1185">Reference proteome</keyword>
<dbReference type="GeneID" id="81391644"/>
<reference evidence="3" key="2">
    <citation type="journal article" date="2023" name="IMA Fungus">
        <title>Comparative genomic study of the Penicillium genus elucidates a diverse pangenome and 15 lateral gene transfer events.</title>
        <authorList>
            <person name="Petersen C."/>
            <person name="Sorensen T."/>
            <person name="Nielsen M.R."/>
            <person name="Sondergaard T.E."/>
            <person name="Sorensen J.L."/>
            <person name="Fitzpatrick D.A."/>
            <person name="Frisvad J.C."/>
            <person name="Nielsen K.L."/>
        </authorList>
    </citation>
    <scope>NUCLEOTIDE SEQUENCE</scope>
    <source>
        <strain evidence="3">IBT 34128</strain>
    </source>
</reference>
<organism evidence="3 4">
    <name type="scientific">Penicillium alfredii</name>
    <dbReference type="NCBI Taxonomy" id="1506179"/>
    <lineage>
        <taxon>Eukaryota</taxon>
        <taxon>Fungi</taxon>
        <taxon>Dikarya</taxon>
        <taxon>Ascomycota</taxon>
        <taxon>Pezizomycotina</taxon>
        <taxon>Eurotiomycetes</taxon>
        <taxon>Eurotiomycetidae</taxon>
        <taxon>Eurotiales</taxon>
        <taxon>Aspergillaceae</taxon>
        <taxon>Penicillium</taxon>
    </lineage>
</organism>
<keyword evidence="2" id="KW-0732">Signal</keyword>
<sequence>MYLSGPPGLAIVLIWLTALLQLVTSLPDVDVSTRFRVEEGEKGQDGYYGGSCKDVDMDLNAIYQEAIDMAQVAKDAMDNYSKDDQVRKMLKNFFGITEDKSTHKVKDGQDRFDFVKSVFEIIVSDSKKKHDDTTPSLFCDSDWRFSTSWLYDTDTGKKTDKTLREDGKPHVLYWAPFFKTYTGTKEGCKDKKLAFAFQGDASSITICPYSRNMPKRKDSLSAWHTGETTITKRASLLGALSTPGTFLHELTHLLTHGDDHVIDEQVTWWSNYDWDNAPIDESSDDDMSDSEDDDDDSEKDQCDKQKFVAYTPRFCGLLARKYPYMAIKNADSYRWFATAMYIRQCDWSTMYCKLKGD</sequence>
<proteinExistence type="predicted"/>
<name>A0A9W9FQM4_9EURO</name>
<dbReference type="GO" id="GO:0008237">
    <property type="term" value="F:metallopeptidase activity"/>
    <property type="evidence" value="ECO:0007669"/>
    <property type="project" value="InterPro"/>
</dbReference>
<dbReference type="Proteomes" id="UP001141434">
    <property type="component" value="Unassembled WGS sequence"/>
</dbReference>
<protein>
    <recommendedName>
        <fullName evidence="5">Lysine-specific metallo-endopeptidase domain-containing protein</fullName>
    </recommendedName>
</protein>
<dbReference type="EMBL" id="JAPMSZ010000004">
    <property type="protein sequence ID" value="KAJ5104547.1"/>
    <property type="molecule type" value="Genomic_DNA"/>
</dbReference>
<evidence type="ECO:0000256" key="2">
    <source>
        <dbReference type="SAM" id="SignalP"/>
    </source>
</evidence>
<evidence type="ECO:0000256" key="1">
    <source>
        <dbReference type="SAM" id="MobiDB-lite"/>
    </source>
</evidence>
<dbReference type="OrthoDB" id="4323284at2759"/>
<comment type="caution">
    <text evidence="3">The sequence shown here is derived from an EMBL/GenBank/DDBJ whole genome shotgun (WGS) entry which is preliminary data.</text>
</comment>
<feature type="compositionally biased region" description="Acidic residues" evidence="1">
    <location>
        <begin position="281"/>
        <end position="298"/>
    </location>
</feature>
<evidence type="ECO:0008006" key="5">
    <source>
        <dbReference type="Google" id="ProtNLM"/>
    </source>
</evidence>